<feature type="binding site" evidence="4">
    <location>
        <position position="123"/>
    </location>
    <ligand>
        <name>adenosylcob(III)alamin</name>
        <dbReference type="ChEBI" id="CHEBI:18408"/>
    </ligand>
</feature>
<feature type="binding site" evidence="4">
    <location>
        <position position="177"/>
    </location>
    <ligand>
        <name>L-glutamate</name>
        <dbReference type="ChEBI" id="CHEBI:29985"/>
    </ligand>
</feature>
<dbReference type="InterPro" id="IPR014714">
    <property type="entry name" value="Glu_mut_E_C_dom_sf"/>
</dbReference>
<feature type="binding site" evidence="4">
    <location>
        <position position="334"/>
    </location>
    <ligand>
        <name>adenosylcob(III)alamin</name>
        <dbReference type="ChEBI" id="CHEBI:18408"/>
    </ligand>
</feature>
<dbReference type="Gene3D" id="3.90.970.10">
    <property type="match status" value="1"/>
</dbReference>
<feature type="binding site" evidence="4">
    <location>
        <position position="66"/>
    </location>
    <ligand>
        <name>L-glutamate</name>
        <dbReference type="ChEBI" id="CHEBI:29985"/>
    </ligand>
</feature>
<comment type="pathway">
    <text evidence="4">Amino-acid degradation; L-glutamate degradation via mesaconate pathway; acetate and pyruvate from L-glutamate: step 1/4.</text>
</comment>
<comment type="function">
    <text evidence="4">Catalyzes the carbon skeleton rearrangement of L-glutamate to L-threo-3-methylaspartate ((2S,3S)-3-methylaspartate).</text>
</comment>
<organism evidence="5">
    <name type="scientific">Dictyoglomus thermophilum</name>
    <dbReference type="NCBI Taxonomy" id="14"/>
    <lineage>
        <taxon>Bacteria</taxon>
        <taxon>Pseudomonadati</taxon>
        <taxon>Dictyoglomota</taxon>
        <taxon>Dictyoglomia</taxon>
        <taxon>Dictyoglomales</taxon>
        <taxon>Dictyoglomaceae</taxon>
        <taxon>Dictyoglomus</taxon>
    </lineage>
</organism>
<dbReference type="NCBIfam" id="TIGR01503">
    <property type="entry name" value="MthylAspMut_E"/>
    <property type="match status" value="1"/>
</dbReference>
<dbReference type="InterPro" id="IPR006396">
    <property type="entry name" value="Glu_mut_E"/>
</dbReference>
<dbReference type="HAMAP" id="MF_01923">
    <property type="entry name" value="Me_Asp_mutase_E"/>
    <property type="match status" value="1"/>
</dbReference>
<keyword evidence="3 4" id="KW-0170">Cobalt</keyword>
<feature type="binding site" evidence="4">
    <location>
        <position position="100"/>
    </location>
    <ligand>
        <name>L-glutamate</name>
        <dbReference type="ChEBI" id="CHEBI:29985"/>
    </ligand>
</feature>
<proteinExistence type="inferred from homology"/>
<evidence type="ECO:0000256" key="4">
    <source>
        <dbReference type="HAMAP-Rule" id="MF_01923"/>
    </source>
</evidence>
<dbReference type="InterPro" id="IPR016176">
    <property type="entry name" value="Cbl-dep_enz_cat"/>
</dbReference>
<dbReference type="AlphaFoldDB" id="A0A7C3KT46"/>
<dbReference type="GO" id="GO:0019670">
    <property type="term" value="P:anaerobic L-glutamate catabolic process"/>
    <property type="evidence" value="ECO:0007669"/>
    <property type="project" value="InterPro"/>
</dbReference>
<feature type="binding site" evidence="4">
    <location>
        <position position="181"/>
    </location>
    <ligand>
        <name>L-glutamate</name>
        <dbReference type="ChEBI" id="CHEBI:29985"/>
    </ligand>
</feature>
<keyword evidence="1 4" id="KW-0846">Cobalamin</keyword>
<comment type="similarity">
    <text evidence="4">Belongs to the methylaspartate mutase GlmE subunit family.</text>
</comment>
<dbReference type="SUPFAM" id="SSF51703">
    <property type="entry name" value="Cobalamin (vitamin B12)-dependent enzymes"/>
    <property type="match status" value="1"/>
</dbReference>
<dbReference type="Pfam" id="PF06368">
    <property type="entry name" value="Met_asp_mut_E"/>
    <property type="match status" value="1"/>
</dbReference>
<comment type="caution">
    <text evidence="5">The sequence shown here is derived from an EMBL/GenBank/DDBJ whole genome shotgun (WGS) entry which is preliminary data.</text>
</comment>
<evidence type="ECO:0000313" key="5">
    <source>
        <dbReference type="EMBL" id="HGK23928.1"/>
    </source>
</evidence>
<dbReference type="EC" id="5.4.99.1" evidence="4"/>
<reference evidence="5" key="1">
    <citation type="journal article" date="2020" name="mSystems">
        <title>Genome- and Community-Level Interaction Insights into Carbon Utilization and Element Cycling Functions of Hydrothermarchaeota in Hydrothermal Sediment.</title>
        <authorList>
            <person name="Zhou Z."/>
            <person name="Liu Y."/>
            <person name="Xu W."/>
            <person name="Pan J."/>
            <person name="Luo Z.H."/>
            <person name="Li M."/>
        </authorList>
    </citation>
    <scope>NUCLEOTIDE SEQUENCE [LARGE SCALE GENOMIC DNA]</scope>
    <source>
        <strain evidence="5">SpSt-70</strain>
    </source>
</reference>
<dbReference type="PIRSF" id="PIRSF001495">
    <property type="entry name" value="Met_asp_mut_epsi"/>
    <property type="match status" value="1"/>
</dbReference>
<feature type="binding site" evidence="4">
    <location>
        <position position="171"/>
    </location>
    <ligand>
        <name>L-glutamate</name>
        <dbReference type="ChEBI" id="CHEBI:29985"/>
    </ligand>
</feature>
<evidence type="ECO:0000256" key="1">
    <source>
        <dbReference type="ARBA" id="ARBA00022628"/>
    </source>
</evidence>
<feature type="binding site" evidence="4">
    <location>
        <begin position="149"/>
        <end position="150"/>
    </location>
    <ligand>
        <name>L-glutamate</name>
        <dbReference type="ChEBI" id="CHEBI:29985"/>
    </ligand>
</feature>
<protein>
    <recommendedName>
        <fullName evidence="4">Glutamate mutase epsilon subunit</fullName>
        <ecNumber evidence="4">5.4.99.1</ecNumber>
    </recommendedName>
    <alternativeName>
        <fullName evidence="4">Glutamate mutase E chain</fullName>
    </alternativeName>
    <alternativeName>
        <fullName evidence="4">Glutamate mutase large subunit</fullName>
    </alternativeName>
    <alternativeName>
        <fullName evidence="4">Methylaspartate mutase</fullName>
    </alternativeName>
</protein>
<keyword evidence="2 4" id="KW-0413">Isomerase</keyword>
<dbReference type="GO" id="GO:0050097">
    <property type="term" value="F:methylaspartate mutase activity"/>
    <property type="evidence" value="ECO:0007669"/>
    <property type="project" value="UniProtKB-UniRule"/>
</dbReference>
<feature type="binding site" evidence="4">
    <location>
        <position position="330"/>
    </location>
    <ligand>
        <name>adenosylcob(III)alamin</name>
        <dbReference type="ChEBI" id="CHEBI:18408"/>
    </ligand>
</feature>
<dbReference type="EMBL" id="DTDV01000015">
    <property type="protein sequence ID" value="HGK23928.1"/>
    <property type="molecule type" value="Genomic_DNA"/>
</dbReference>
<feature type="binding site" evidence="4">
    <location>
        <position position="68"/>
    </location>
    <ligand>
        <name>adenosylcob(III)alamin</name>
        <dbReference type="ChEBI" id="CHEBI:18408"/>
    </ligand>
</feature>
<accession>A0A7C3KT46</accession>
<evidence type="ECO:0000256" key="3">
    <source>
        <dbReference type="ARBA" id="ARBA00023285"/>
    </source>
</evidence>
<dbReference type="CDD" id="cd00245">
    <property type="entry name" value="Glm_e"/>
    <property type="match status" value="1"/>
</dbReference>
<dbReference type="RefSeq" id="WP_149123161.1">
    <property type="nucleotide sequence ID" value="NZ_VTFL01000006.1"/>
</dbReference>
<comment type="catalytic activity">
    <reaction evidence="4">
        <text>(2S,3S)-3-methyl-L-aspartate = L-glutamate</text>
        <dbReference type="Rhea" id="RHEA:12857"/>
        <dbReference type="ChEBI" id="CHEBI:29985"/>
        <dbReference type="ChEBI" id="CHEBI:58724"/>
        <dbReference type="EC" id="5.4.99.1"/>
    </reaction>
</comment>
<gene>
    <name evidence="4" type="primary">glmE</name>
    <name evidence="5" type="ORF">ENU78_05745</name>
</gene>
<name>A0A7C3KT46_DICTH</name>
<dbReference type="Gene3D" id="3.20.20.240">
    <property type="entry name" value="Methylmalonyl-CoA mutase"/>
    <property type="match status" value="1"/>
</dbReference>
<dbReference type="UniPathway" id="UPA00561">
    <property type="reaction ID" value="UER00617"/>
</dbReference>
<feature type="binding site" evidence="4">
    <location>
        <position position="297"/>
    </location>
    <ligand>
        <name>adenosylcob(III)alamin</name>
        <dbReference type="ChEBI" id="CHEBI:18408"/>
    </ligand>
</feature>
<feature type="binding site" evidence="4">
    <location>
        <position position="326"/>
    </location>
    <ligand>
        <name>adenosylcob(III)alamin</name>
        <dbReference type="ChEBI" id="CHEBI:18408"/>
    </ligand>
</feature>
<sequence>MVLKNKKWDHNYFLKMREEVLNSWETGKEVNFEETVSYLRSLPKEKYADYVLKKADEEKRTLLQPRAGVPILREHILLLQYLQKEGGADILPTTIDSYTRQNRYREAQIGIEESLREGKSLLNGFPAVNYGVKACREIIESVDVPVEIRHGTPDARLLAEITLAAGFTSFEGGGITYNIPYAKDVSLENSILYWQYVDYLVGLYAENGVIINRESFGPLTGTLVPPSISISIGIIEALLAAEQGVKSFSVGYGQCGNVIQDTAAINVLDRLTKEYLASFGYYDVHITTVLHHFMGGFPEDEARAYAVISLGTIPAVLSKATKIIVKTPQEAVGIPSKEANAAALRNTRQVLQMLDCQDFIDKNKVQEEEYIIEREVRSILNTVYSVGEGDFVLGTVRAFASGLLDVPFAPSRFTLGRVMPVRDNEGAVRFFDFGNLPFDEEIKSFHRKKLEERAKYEKREISFQMVLDDIYAISKGRLVGRPR</sequence>
<comment type="cofactor">
    <cofactor evidence="4">
        <name>adenosylcob(III)alamin</name>
        <dbReference type="ChEBI" id="CHEBI:18408"/>
    </cofactor>
</comment>
<dbReference type="GO" id="GO:0019553">
    <property type="term" value="P:L-glutamate catabolic process via L-citramalate"/>
    <property type="evidence" value="ECO:0007669"/>
    <property type="project" value="UniProtKB-UniRule"/>
</dbReference>
<dbReference type="GO" id="GO:0031419">
    <property type="term" value="F:cobalamin binding"/>
    <property type="evidence" value="ECO:0007669"/>
    <property type="project" value="UniProtKB-KW"/>
</dbReference>
<comment type="subunit">
    <text evidence="4">Heterotetramer composed of 2 epsilon subunits (GlmE) and 2 sigma subunits (GlmS). GlmE exists as a homodimer and GlmS as a monomer.</text>
</comment>
<evidence type="ECO:0000256" key="2">
    <source>
        <dbReference type="ARBA" id="ARBA00023235"/>
    </source>
</evidence>
<feature type="binding site" evidence="4">
    <location>
        <position position="180"/>
    </location>
    <ligand>
        <name>adenosylcob(III)alamin</name>
        <dbReference type="ChEBI" id="CHEBI:18408"/>
    </ligand>
</feature>